<evidence type="ECO:0000313" key="8">
    <source>
        <dbReference type="Proteomes" id="UP000433181"/>
    </source>
</evidence>
<dbReference type="GO" id="GO:0005524">
    <property type="term" value="F:ATP binding"/>
    <property type="evidence" value="ECO:0007669"/>
    <property type="project" value="UniProtKB-KW"/>
</dbReference>
<keyword evidence="6" id="KW-0547">Nucleotide-binding</keyword>
<keyword evidence="8" id="KW-1185">Reference proteome</keyword>
<name>A0A6I2UD37_9FIRM</name>
<evidence type="ECO:0000256" key="3">
    <source>
        <dbReference type="ARBA" id="ARBA00024799"/>
    </source>
</evidence>
<dbReference type="InterPro" id="IPR036113">
    <property type="entry name" value="Asp/Glu-ADT_sf_sub_c"/>
</dbReference>
<gene>
    <name evidence="6 7" type="primary">gatC</name>
    <name evidence="7" type="ORF">FYJ84_01430</name>
</gene>
<dbReference type="PANTHER" id="PTHR15004">
    <property type="entry name" value="GLUTAMYL-TRNA(GLN) AMIDOTRANSFERASE SUBUNIT C, MITOCHONDRIAL"/>
    <property type="match status" value="1"/>
</dbReference>
<dbReference type="HAMAP" id="MF_00122">
    <property type="entry name" value="GatC"/>
    <property type="match status" value="1"/>
</dbReference>
<dbReference type="GeneID" id="96777568"/>
<evidence type="ECO:0000256" key="4">
    <source>
        <dbReference type="ARBA" id="ARBA00047380"/>
    </source>
</evidence>
<sequence length="96" mass="10902">MKVTKKDMENVAVLSRLAIPADKEEQYTQQLNDFLEYVDNLSAVPTDDIQPIAHVLPVSNVFREDVVKESLDRELALSNAPLKDDGYFRVPKVLED</sequence>
<dbReference type="RefSeq" id="WP_154405408.1">
    <property type="nucleotide sequence ID" value="NZ_JBGUTX010000062.1"/>
</dbReference>
<accession>A0A6I2UD37</accession>
<dbReference type="NCBIfam" id="TIGR00135">
    <property type="entry name" value="gatC"/>
    <property type="match status" value="1"/>
</dbReference>
<dbReference type="InterPro" id="IPR003837">
    <property type="entry name" value="GatC"/>
</dbReference>
<comment type="function">
    <text evidence="3 6">Allows the formation of correctly charged Asn-tRNA(Asn) or Gln-tRNA(Gln) through the transamidation of misacylated Asp-tRNA(Asn) or Glu-tRNA(Gln) in organisms which lack either or both of asparaginyl-tRNA or glutaminyl-tRNA synthetases. The reaction takes place in the presence of glutamine and ATP through an activated phospho-Asp-tRNA(Asn) or phospho-Glu-tRNA(Gln).</text>
</comment>
<dbReference type="Proteomes" id="UP000433181">
    <property type="component" value="Unassembled WGS sequence"/>
</dbReference>
<dbReference type="EC" id="6.3.5.-" evidence="6"/>
<evidence type="ECO:0000313" key="7">
    <source>
        <dbReference type="EMBL" id="MSU07659.1"/>
    </source>
</evidence>
<reference evidence="7 8" key="1">
    <citation type="submission" date="2019-08" db="EMBL/GenBank/DDBJ databases">
        <title>In-depth cultivation of the pig gut microbiome towards novel bacterial diversity and tailored functional studies.</title>
        <authorList>
            <person name="Wylensek D."/>
            <person name="Hitch T.C.A."/>
            <person name="Clavel T."/>
        </authorList>
    </citation>
    <scope>NUCLEOTIDE SEQUENCE [LARGE SCALE GENOMIC DNA]</scope>
    <source>
        <strain evidence="7 8">WCA-693-APC-5D-A</strain>
    </source>
</reference>
<dbReference type="Pfam" id="PF02686">
    <property type="entry name" value="GatC"/>
    <property type="match status" value="1"/>
</dbReference>
<evidence type="ECO:0000256" key="5">
    <source>
        <dbReference type="ARBA" id="ARBA00047913"/>
    </source>
</evidence>
<dbReference type="AlphaFoldDB" id="A0A6I2UD37"/>
<comment type="catalytic activity">
    <reaction evidence="5 6">
        <text>L-glutamyl-tRNA(Gln) + L-glutamine + ATP + H2O = L-glutaminyl-tRNA(Gln) + L-glutamate + ADP + phosphate + H(+)</text>
        <dbReference type="Rhea" id="RHEA:17521"/>
        <dbReference type="Rhea" id="RHEA-COMP:9681"/>
        <dbReference type="Rhea" id="RHEA-COMP:9684"/>
        <dbReference type="ChEBI" id="CHEBI:15377"/>
        <dbReference type="ChEBI" id="CHEBI:15378"/>
        <dbReference type="ChEBI" id="CHEBI:29985"/>
        <dbReference type="ChEBI" id="CHEBI:30616"/>
        <dbReference type="ChEBI" id="CHEBI:43474"/>
        <dbReference type="ChEBI" id="CHEBI:58359"/>
        <dbReference type="ChEBI" id="CHEBI:78520"/>
        <dbReference type="ChEBI" id="CHEBI:78521"/>
        <dbReference type="ChEBI" id="CHEBI:456216"/>
    </reaction>
</comment>
<dbReference type="PANTHER" id="PTHR15004:SF0">
    <property type="entry name" value="GLUTAMYL-TRNA(GLN) AMIDOTRANSFERASE SUBUNIT C, MITOCHONDRIAL"/>
    <property type="match status" value="1"/>
</dbReference>
<evidence type="ECO:0000256" key="1">
    <source>
        <dbReference type="ARBA" id="ARBA00010757"/>
    </source>
</evidence>
<comment type="similarity">
    <text evidence="1 6">Belongs to the GatC family.</text>
</comment>
<keyword evidence="6" id="KW-0436">Ligase</keyword>
<dbReference type="SUPFAM" id="SSF141000">
    <property type="entry name" value="Glu-tRNAGln amidotransferase C subunit"/>
    <property type="match status" value="1"/>
</dbReference>
<dbReference type="GO" id="GO:0006412">
    <property type="term" value="P:translation"/>
    <property type="evidence" value="ECO:0007669"/>
    <property type="project" value="UniProtKB-UniRule"/>
</dbReference>
<dbReference type="GO" id="GO:0016740">
    <property type="term" value="F:transferase activity"/>
    <property type="evidence" value="ECO:0007669"/>
    <property type="project" value="UniProtKB-KW"/>
</dbReference>
<proteinExistence type="inferred from homology"/>
<dbReference type="GO" id="GO:0006450">
    <property type="term" value="P:regulation of translational fidelity"/>
    <property type="evidence" value="ECO:0007669"/>
    <property type="project" value="InterPro"/>
</dbReference>
<evidence type="ECO:0000256" key="6">
    <source>
        <dbReference type="HAMAP-Rule" id="MF_00122"/>
    </source>
</evidence>
<dbReference type="EMBL" id="VUNR01000002">
    <property type="protein sequence ID" value="MSU07659.1"/>
    <property type="molecule type" value="Genomic_DNA"/>
</dbReference>
<keyword evidence="6" id="KW-0648">Protein biosynthesis</keyword>
<comment type="catalytic activity">
    <reaction evidence="4 6">
        <text>L-aspartyl-tRNA(Asn) + L-glutamine + ATP + H2O = L-asparaginyl-tRNA(Asn) + L-glutamate + ADP + phosphate + 2 H(+)</text>
        <dbReference type="Rhea" id="RHEA:14513"/>
        <dbReference type="Rhea" id="RHEA-COMP:9674"/>
        <dbReference type="Rhea" id="RHEA-COMP:9677"/>
        <dbReference type="ChEBI" id="CHEBI:15377"/>
        <dbReference type="ChEBI" id="CHEBI:15378"/>
        <dbReference type="ChEBI" id="CHEBI:29985"/>
        <dbReference type="ChEBI" id="CHEBI:30616"/>
        <dbReference type="ChEBI" id="CHEBI:43474"/>
        <dbReference type="ChEBI" id="CHEBI:58359"/>
        <dbReference type="ChEBI" id="CHEBI:78515"/>
        <dbReference type="ChEBI" id="CHEBI:78516"/>
        <dbReference type="ChEBI" id="CHEBI:456216"/>
    </reaction>
</comment>
<organism evidence="7 8">
    <name type="scientific">Anaerovibrio slackiae</name>
    <dbReference type="NCBI Taxonomy" id="2652309"/>
    <lineage>
        <taxon>Bacteria</taxon>
        <taxon>Bacillati</taxon>
        <taxon>Bacillota</taxon>
        <taxon>Negativicutes</taxon>
        <taxon>Selenomonadales</taxon>
        <taxon>Selenomonadaceae</taxon>
        <taxon>Anaerovibrio</taxon>
    </lineage>
</organism>
<comment type="subunit">
    <text evidence="2 6">Heterotrimer of A, B and C subunits.</text>
</comment>
<protein>
    <recommendedName>
        <fullName evidence="6">Aspartyl/glutamyl-tRNA(Asn/Gln) amidotransferase subunit C</fullName>
        <shortName evidence="6">Asp/Glu-ADT subunit C</shortName>
        <ecNumber evidence="6">6.3.5.-</ecNumber>
    </recommendedName>
</protein>
<comment type="caution">
    <text evidence="7">The sequence shown here is derived from an EMBL/GenBank/DDBJ whole genome shotgun (WGS) entry which is preliminary data.</text>
</comment>
<keyword evidence="7" id="KW-0808">Transferase</keyword>
<dbReference type="GO" id="GO:0050567">
    <property type="term" value="F:glutaminyl-tRNA synthase (glutamine-hydrolyzing) activity"/>
    <property type="evidence" value="ECO:0007669"/>
    <property type="project" value="UniProtKB-UniRule"/>
</dbReference>
<evidence type="ECO:0000256" key="2">
    <source>
        <dbReference type="ARBA" id="ARBA00011123"/>
    </source>
</evidence>
<keyword evidence="6" id="KW-0067">ATP-binding</keyword>
<dbReference type="Gene3D" id="1.10.20.60">
    <property type="entry name" value="Glu-tRNAGln amidotransferase C subunit, N-terminal domain"/>
    <property type="match status" value="1"/>
</dbReference>
<dbReference type="GO" id="GO:0070681">
    <property type="term" value="P:glutaminyl-tRNAGln biosynthesis via transamidation"/>
    <property type="evidence" value="ECO:0007669"/>
    <property type="project" value="TreeGrafter"/>
</dbReference>